<sequence length="123" mass="13247">MIESGSVVDAQEEKYGQTSLTHAGRMGYMDNVSVLLENGADLTYADNLMRGYLHGAAVNGQAEMVRLLYEEELTAVDTPDAEGLTPLHDACRHGYPEVAKVLLDLGANPKVQDSAGHTPFQLA</sequence>
<feature type="repeat" description="ANK" evidence="3">
    <location>
        <begin position="15"/>
        <end position="47"/>
    </location>
</feature>
<comment type="caution">
    <text evidence="4">The sequence shown here is derived from an EMBL/GenBank/DDBJ whole genome shotgun (WGS) entry which is preliminary data.</text>
</comment>
<dbReference type="Gene3D" id="1.25.40.20">
    <property type="entry name" value="Ankyrin repeat-containing domain"/>
    <property type="match status" value="1"/>
</dbReference>
<evidence type="ECO:0000313" key="5">
    <source>
        <dbReference type="Proteomes" id="UP000799776"/>
    </source>
</evidence>
<organism evidence="4 5">
    <name type="scientific">Saccharata proteae CBS 121410</name>
    <dbReference type="NCBI Taxonomy" id="1314787"/>
    <lineage>
        <taxon>Eukaryota</taxon>
        <taxon>Fungi</taxon>
        <taxon>Dikarya</taxon>
        <taxon>Ascomycota</taxon>
        <taxon>Pezizomycotina</taxon>
        <taxon>Dothideomycetes</taxon>
        <taxon>Dothideomycetes incertae sedis</taxon>
        <taxon>Botryosphaeriales</taxon>
        <taxon>Saccharataceae</taxon>
        <taxon>Saccharata</taxon>
    </lineage>
</organism>
<dbReference type="PROSITE" id="PS50297">
    <property type="entry name" value="ANK_REP_REGION"/>
    <property type="match status" value="2"/>
</dbReference>
<keyword evidence="2 3" id="KW-0040">ANK repeat</keyword>
<dbReference type="Pfam" id="PF00023">
    <property type="entry name" value="Ank"/>
    <property type="match status" value="1"/>
</dbReference>
<dbReference type="EMBL" id="ML978737">
    <property type="protein sequence ID" value="KAF2084795.1"/>
    <property type="molecule type" value="Genomic_DNA"/>
</dbReference>
<dbReference type="SMART" id="SM00248">
    <property type="entry name" value="ANK"/>
    <property type="match status" value="2"/>
</dbReference>
<reference evidence="4" key="1">
    <citation type="journal article" date="2020" name="Stud. Mycol.">
        <title>101 Dothideomycetes genomes: a test case for predicting lifestyles and emergence of pathogens.</title>
        <authorList>
            <person name="Haridas S."/>
            <person name="Albert R."/>
            <person name="Binder M."/>
            <person name="Bloem J."/>
            <person name="Labutti K."/>
            <person name="Salamov A."/>
            <person name="Andreopoulos B."/>
            <person name="Baker S."/>
            <person name="Barry K."/>
            <person name="Bills G."/>
            <person name="Bluhm B."/>
            <person name="Cannon C."/>
            <person name="Castanera R."/>
            <person name="Culley D."/>
            <person name="Daum C."/>
            <person name="Ezra D."/>
            <person name="Gonzalez J."/>
            <person name="Henrissat B."/>
            <person name="Kuo A."/>
            <person name="Liang C."/>
            <person name="Lipzen A."/>
            <person name="Lutzoni F."/>
            <person name="Magnuson J."/>
            <person name="Mondo S."/>
            <person name="Nolan M."/>
            <person name="Ohm R."/>
            <person name="Pangilinan J."/>
            <person name="Park H.-J."/>
            <person name="Ramirez L."/>
            <person name="Alfaro M."/>
            <person name="Sun H."/>
            <person name="Tritt A."/>
            <person name="Yoshinaga Y."/>
            <person name="Zwiers L.-H."/>
            <person name="Turgeon B."/>
            <person name="Goodwin S."/>
            <person name="Spatafora J."/>
            <person name="Crous P."/>
            <person name="Grigoriev I."/>
        </authorList>
    </citation>
    <scope>NUCLEOTIDE SEQUENCE</scope>
    <source>
        <strain evidence="4">CBS 121410</strain>
    </source>
</reference>
<evidence type="ECO:0000256" key="3">
    <source>
        <dbReference type="PROSITE-ProRule" id="PRU00023"/>
    </source>
</evidence>
<evidence type="ECO:0000256" key="2">
    <source>
        <dbReference type="ARBA" id="ARBA00023043"/>
    </source>
</evidence>
<dbReference type="Proteomes" id="UP000799776">
    <property type="component" value="Unassembled WGS sequence"/>
</dbReference>
<accession>A0A9P4LSR3</accession>
<feature type="repeat" description="ANK" evidence="3">
    <location>
        <begin position="82"/>
        <end position="114"/>
    </location>
</feature>
<dbReference type="Pfam" id="PF12796">
    <property type="entry name" value="Ank_2"/>
    <property type="match status" value="1"/>
</dbReference>
<dbReference type="InterPro" id="IPR050776">
    <property type="entry name" value="Ank_Repeat/CDKN_Inhibitor"/>
</dbReference>
<evidence type="ECO:0000313" key="4">
    <source>
        <dbReference type="EMBL" id="KAF2084795.1"/>
    </source>
</evidence>
<protein>
    <submittedName>
        <fullName evidence="4">Ankyrin repeat protein</fullName>
    </submittedName>
</protein>
<proteinExistence type="predicted"/>
<feature type="non-terminal residue" evidence="4">
    <location>
        <position position="123"/>
    </location>
</feature>
<dbReference type="PROSITE" id="PS50088">
    <property type="entry name" value="ANK_REPEAT"/>
    <property type="match status" value="2"/>
</dbReference>
<gene>
    <name evidence="4" type="ORF">K490DRAFT_48332</name>
</gene>
<dbReference type="InterPro" id="IPR002110">
    <property type="entry name" value="Ankyrin_rpt"/>
</dbReference>
<keyword evidence="5" id="KW-1185">Reference proteome</keyword>
<dbReference type="AlphaFoldDB" id="A0A9P4LSR3"/>
<evidence type="ECO:0000256" key="1">
    <source>
        <dbReference type="ARBA" id="ARBA00022737"/>
    </source>
</evidence>
<dbReference type="SUPFAM" id="SSF48403">
    <property type="entry name" value="Ankyrin repeat"/>
    <property type="match status" value="1"/>
</dbReference>
<name>A0A9P4LSR3_9PEZI</name>
<dbReference type="OrthoDB" id="539213at2759"/>
<keyword evidence="1" id="KW-0677">Repeat</keyword>
<dbReference type="PANTHER" id="PTHR24201">
    <property type="entry name" value="ANK_REP_REGION DOMAIN-CONTAINING PROTEIN"/>
    <property type="match status" value="1"/>
</dbReference>
<dbReference type="InterPro" id="IPR036770">
    <property type="entry name" value="Ankyrin_rpt-contain_sf"/>
</dbReference>